<dbReference type="NCBIfam" id="NF005141">
    <property type="entry name" value="PRK06590.1"/>
    <property type="match status" value="1"/>
</dbReference>
<dbReference type="InterPro" id="IPR001516">
    <property type="entry name" value="Proton_antipo_N"/>
</dbReference>
<evidence type="ECO:0000256" key="4">
    <source>
        <dbReference type="ARBA" id="ARBA00022719"/>
    </source>
</evidence>
<name>A0AAP5I8J2_9CYAN</name>
<organism evidence="19 20">
    <name type="scientific">Aetokthonos hydrillicola Thurmond2011</name>
    <dbReference type="NCBI Taxonomy" id="2712845"/>
    <lineage>
        <taxon>Bacteria</taxon>
        <taxon>Bacillati</taxon>
        <taxon>Cyanobacteriota</taxon>
        <taxon>Cyanophyceae</taxon>
        <taxon>Nostocales</taxon>
        <taxon>Hapalosiphonaceae</taxon>
        <taxon>Aetokthonos</taxon>
    </lineage>
</organism>
<feature type="domain" description="NADH:quinone oxidoreductase/Mrp antiporter transmembrane" evidence="16">
    <location>
        <begin position="141"/>
        <end position="432"/>
    </location>
</feature>
<keyword evidence="3 14" id="KW-0812">Transmembrane</keyword>
<evidence type="ECO:0000313" key="19">
    <source>
        <dbReference type="EMBL" id="MDR9895557.1"/>
    </source>
</evidence>
<feature type="transmembrane region" description="Helical" evidence="15">
    <location>
        <begin position="41"/>
        <end position="60"/>
    </location>
</feature>
<evidence type="ECO:0000256" key="10">
    <source>
        <dbReference type="ARBA" id="ARBA00023136"/>
    </source>
</evidence>
<feature type="transmembrane region" description="Helical" evidence="15">
    <location>
        <begin position="220"/>
        <end position="239"/>
    </location>
</feature>
<evidence type="ECO:0000259" key="17">
    <source>
        <dbReference type="Pfam" id="PF00662"/>
    </source>
</evidence>
<feature type="transmembrane region" description="Helical" evidence="15">
    <location>
        <begin position="6"/>
        <end position="29"/>
    </location>
</feature>
<sequence length="699" mass="76635">MEVIYQYAWLIPVLPLLGAMLVGLGLISLNQVTNRWRQPNAALIISFMGASMGLSFALLWSQIQGHAPYTRTIEWAAAGNFHLSMGYTVDHLTALMLVIVTTVAFLVMVYTDGYMAHDPSYVRFYAYLSLFGSSMLGLVVSPNLVQIYIFWELVGMCSYLLVGFWYDRTSAADAAQKAFVTNRVGDFGLLLGILGLFWATGSFDFHVMGDRLGELVQTGSISNILAVLFAILVFLGPVAKSAQFPLHVWLPDAMEGPTPISALIHAATMVAAGVFLIARMYPVFEHVPAAMNVIAFTGAFTAFLGASIAITQNDIKKGLAYSTISQLGYMVMAMGVGAYSAGLFHLMTHAYFKAMLFLGSGSVIHGMEAVVGHDPNLAQDMRLMGALRKYMPITAITFLIGCLAISGIPPFAGFWSKDEILSKAFAANPLLWGVGWLTAGITAFYMFRMYFTTFEGKFRGNKKELWQKLKSPEGMAIVAGFDGVPAFGPGAMTKGELEANAEHHHDDHGHGHGHSQYPHESPWTMTLPLLVLAVPSMFIGLLGTPFANYFEEFIFSPNETLEEVVEQAALFNPNEFYIMAGGSIGISLIGITLASLMYLWGKINPVEIAAKIKPLYELSLNKWYFDDIYHRVFVLGSRRLARQVMEVDFRVVDGAVNLTGFFTLISGEGLKYIENGRAQFYALIIFGAVLGLVIVFGVT</sequence>
<comment type="catalytic activity">
    <reaction evidence="12">
        <text>a plastoquinone + NADPH + (n+1) H(+)(in) = a plastoquinol + NADP(+) + n H(+)(out)</text>
        <dbReference type="Rhea" id="RHEA:42612"/>
        <dbReference type="Rhea" id="RHEA-COMP:9561"/>
        <dbReference type="Rhea" id="RHEA-COMP:9562"/>
        <dbReference type="ChEBI" id="CHEBI:15378"/>
        <dbReference type="ChEBI" id="CHEBI:17757"/>
        <dbReference type="ChEBI" id="CHEBI:57783"/>
        <dbReference type="ChEBI" id="CHEBI:58349"/>
        <dbReference type="ChEBI" id="CHEBI:62192"/>
    </reaction>
</comment>
<feature type="transmembrane region" description="Helical" evidence="15">
    <location>
        <begin position="576"/>
        <end position="601"/>
    </location>
</feature>
<feature type="domain" description="NADH-Ubiquinone oxidoreductase (complex I) chain 5 N-terminal" evidence="17">
    <location>
        <begin position="75"/>
        <end position="125"/>
    </location>
</feature>
<feature type="transmembrane region" description="Helical" evidence="15">
    <location>
        <begin position="147"/>
        <end position="166"/>
    </location>
</feature>
<evidence type="ECO:0000256" key="6">
    <source>
        <dbReference type="ARBA" id="ARBA00022957"/>
    </source>
</evidence>
<keyword evidence="5" id="KW-0521">NADP</keyword>
<keyword evidence="4" id="KW-0874">Quinone</keyword>
<evidence type="ECO:0000256" key="8">
    <source>
        <dbReference type="ARBA" id="ARBA00022989"/>
    </source>
</evidence>
<keyword evidence="20" id="KW-1185">Reference proteome</keyword>
<comment type="similarity">
    <text evidence="2">Belongs to the complex I subunit 5 family.</text>
</comment>
<dbReference type="Pfam" id="PF01010">
    <property type="entry name" value="Proton_antipo_C"/>
    <property type="match status" value="1"/>
</dbReference>
<evidence type="ECO:0000256" key="1">
    <source>
        <dbReference type="ARBA" id="ARBA00004127"/>
    </source>
</evidence>
<reference evidence="20" key="1">
    <citation type="journal article" date="2021" name="Science">
        <title>Hunting the eagle killer: A cyanobacterial neurotoxin causes vacuolar myelinopathy.</title>
        <authorList>
            <person name="Breinlinger S."/>
            <person name="Phillips T.J."/>
            <person name="Haram B.N."/>
            <person name="Mares J."/>
            <person name="Martinez Yerena J.A."/>
            <person name="Hrouzek P."/>
            <person name="Sobotka R."/>
            <person name="Henderson W.M."/>
            <person name="Schmieder P."/>
            <person name="Williams S.M."/>
            <person name="Lauderdale J.D."/>
            <person name="Wilde H.D."/>
            <person name="Gerrin W."/>
            <person name="Kust A."/>
            <person name="Washington J.W."/>
            <person name="Wagner C."/>
            <person name="Geier B."/>
            <person name="Liebeke M."/>
            <person name="Enke H."/>
            <person name="Niedermeyer T.H.J."/>
            <person name="Wilde S.B."/>
        </authorList>
    </citation>
    <scope>NUCLEOTIDE SEQUENCE [LARGE SCALE GENOMIC DNA]</scope>
    <source>
        <strain evidence="20">Thurmond2011</strain>
    </source>
</reference>
<feature type="transmembrane region" description="Helical" evidence="15">
    <location>
        <begin position="122"/>
        <end position="141"/>
    </location>
</feature>
<dbReference type="PANTHER" id="PTHR42829:SF2">
    <property type="entry name" value="NADH-UBIQUINONE OXIDOREDUCTASE CHAIN 5"/>
    <property type="match status" value="1"/>
</dbReference>
<feature type="transmembrane region" description="Helical" evidence="15">
    <location>
        <begin position="430"/>
        <end position="451"/>
    </location>
</feature>
<protein>
    <submittedName>
        <fullName evidence="19">NAD(P)H-quinone oxidoreductase subunit 5</fullName>
    </submittedName>
</protein>
<feature type="transmembrane region" description="Helical" evidence="15">
    <location>
        <begin position="393"/>
        <end position="415"/>
    </location>
</feature>
<dbReference type="InterPro" id="IPR001750">
    <property type="entry name" value="ND/Mrp_TM"/>
</dbReference>
<feature type="transmembrane region" description="Helical" evidence="15">
    <location>
        <begin position="91"/>
        <end position="110"/>
    </location>
</feature>
<dbReference type="GO" id="GO:0008137">
    <property type="term" value="F:NADH dehydrogenase (ubiquinone) activity"/>
    <property type="evidence" value="ECO:0007669"/>
    <property type="project" value="InterPro"/>
</dbReference>
<dbReference type="EMBL" id="JAALHA020000005">
    <property type="protein sequence ID" value="MDR9895557.1"/>
    <property type="molecule type" value="Genomic_DNA"/>
</dbReference>
<feature type="transmembrane region" description="Helical" evidence="15">
    <location>
        <begin position="260"/>
        <end position="281"/>
    </location>
</feature>
<dbReference type="GO" id="GO:0012505">
    <property type="term" value="C:endomembrane system"/>
    <property type="evidence" value="ECO:0007669"/>
    <property type="project" value="UniProtKB-SubCell"/>
</dbReference>
<evidence type="ECO:0000256" key="14">
    <source>
        <dbReference type="RuleBase" id="RU000320"/>
    </source>
</evidence>
<gene>
    <name evidence="19" type="ORF">G7B40_013410</name>
</gene>
<comment type="catalytic activity">
    <reaction evidence="13">
        <text>a plastoquinone + NADH + (n+1) H(+)(in) = a plastoquinol + NAD(+) + n H(+)(out)</text>
        <dbReference type="Rhea" id="RHEA:42608"/>
        <dbReference type="Rhea" id="RHEA-COMP:9561"/>
        <dbReference type="Rhea" id="RHEA-COMP:9562"/>
        <dbReference type="ChEBI" id="CHEBI:15378"/>
        <dbReference type="ChEBI" id="CHEBI:17757"/>
        <dbReference type="ChEBI" id="CHEBI:57540"/>
        <dbReference type="ChEBI" id="CHEBI:57945"/>
        <dbReference type="ChEBI" id="CHEBI:62192"/>
    </reaction>
</comment>
<dbReference type="AlphaFoldDB" id="A0AAP5I8J2"/>
<comment type="function">
    <text evidence="11">NDH-1 shuttles electrons from NAD(P)H, via FMN and iron-sulfur (Fe-S) centers, to quinones in the respiratory chain. The immediate electron acceptor for the enzyme in this species is believed to be plastoquinone. Couples the redox reaction to proton translocation (for every two electrons transferred, four hydrogen ions are translocated across the cytoplasmic membrane), and thus conserves the redox energy in a proton gradient.</text>
</comment>
<keyword evidence="7" id="KW-1278">Translocase</keyword>
<dbReference type="NCBIfam" id="NF005626">
    <property type="entry name" value="PRK07376.1"/>
    <property type="match status" value="1"/>
</dbReference>
<comment type="subcellular location">
    <subcellularLocation>
        <location evidence="1">Endomembrane system</location>
        <topology evidence="1">Multi-pass membrane protein</topology>
    </subcellularLocation>
    <subcellularLocation>
        <location evidence="14">Membrane</location>
        <topology evidence="14">Multi-pass membrane protein</topology>
    </subcellularLocation>
</comment>
<dbReference type="Pfam" id="PF00361">
    <property type="entry name" value="Proton_antipo_M"/>
    <property type="match status" value="1"/>
</dbReference>
<evidence type="ECO:0000256" key="2">
    <source>
        <dbReference type="ARBA" id="ARBA00008200"/>
    </source>
</evidence>
<keyword evidence="8 15" id="KW-1133">Transmembrane helix</keyword>
<dbReference type="GO" id="GO:0042773">
    <property type="term" value="P:ATP synthesis coupled electron transport"/>
    <property type="evidence" value="ECO:0007669"/>
    <property type="project" value="InterPro"/>
</dbReference>
<feature type="transmembrane region" description="Helical" evidence="15">
    <location>
        <begin position="323"/>
        <end position="344"/>
    </location>
</feature>
<dbReference type="Pfam" id="PF00662">
    <property type="entry name" value="Proton_antipo_N"/>
    <property type="match status" value="1"/>
</dbReference>
<feature type="transmembrane region" description="Helical" evidence="15">
    <location>
        <begin position="293"/>
        <end position="311"/>
    </location>
</feature>
<evidence type="ECO:0000259" key="18">
    <source>
        <dbReference type="Pfam" id="PF01010"/>
    </source>
</evidence>
<dbReference type="PANTHER" id="PTHR42829">
    <property type="entry name" value="NADH-UBIQUINONE OXIDOREDUCTASE CHAIN 5"/>
    <property type="match status" value="1"/>
</dbReference>
<dbReference type="GO" id="GO:0015990">
    <property type="term" value="P:electron transport coupled proton transport"/>
    <property type="evidence" value="ECO:0007669"/>
    <property type="project" value="TreeGrafter"/>
</dbReference>
<evidence type="ECO:0000259" key="16">
    <source>
        <dbReference type="Pfam" id="PF00361"/>
    </source>
</evidence>
<evidence type="ECO:0000256" key="3">
    <source>
        <dbReference type="ARBA" id="ARBA00022692"/>
    </source>
</evidence>
<evidence type="ECO:0000256" key="9">
    <source>
        <dbReference type="ARBA" id="ARBA00023027"/>
    </source>
</evidence>
<feature type="transmembrane region" description="Helical" evidence="15">
    <location>
        <begin position="350"/>
        <end position="372"/>
    </location>
</feature>
<dbReference type="GO" id="GO:0048038">
    <property type="term" value="F:quinone binding"/>
    <property type="evidence" value="ECO:0007669"/>
    <property type="project" value="UniProtKB-KW"/>
</dbReference>
<comment type="caution">
    <text evidence="19">The sequence shown here is derived from an EMBL/GenBank/DDBJ whole genome shotgun (WGS) entry which is preliminary data.</text>
</comment>
<evidence type="ECO:0000256" key="12">
    <source>
        <dbReference type="ARBA" id="ARBA00047726"/>
    </source>
</evidence>
<evidence type="ECO:0000256" key="5">
    <source>
        <dbReference type="ARBA" id="ARBA00022857"/>
    </source>
</evidence>
<keyword evidence="10 15" id="KW-0472">Membrane</keyword>
<dbReference type="PRINTS" id="PR01434">
    <property type="entry name" value="NADHDHGNASE5"/>
</dbReference>
<dbReference type="InterPro" id="IPR003945">
    <property type="entry name" value="NU5C-like"/>
</dbReference>
<dbReference type="GO" id="GO:0003954">
    <property type="term" value="F:NADH dehydrogenase activity"/>
    <property type="evidence" value="ECO:0007669"/>
    <property type="project" value="TreeGrafter"/>
</dbReference>
<feature type="transmembrane region" description="Helical" evidence="15">
    <location>
        <begin position="680"/>
        <end position="698"/>
    </location>
</feature>
<keyword evidence="9" id="KW-0520">NAD</keyword>
<evidence type="ECO:0000256" key="15">
    <source>
        <dbReference type="SAM" id="Phobius"/>
    </source>
</evidence>
<dbReference type="InterPro" id="IPR018393">
    <property type="entry name" value="NADHpl_OxRdtase_5_subgr"/>
</dbReference>
<keyword evidence="6" id="KW-0618">Plastoquinone</keyword>
<dbReference type="Gene3D" id="1.20.5.2700">
    <property type="match status" value="1"/>
</dbReference>
<dbReference type="InterPro" id="IPR002128">
    <property type="entry name" value="NADH_UbQ_OxRdtase_chlpt_su5_C"/>
</dbReference>
<feature type="domain" description="NADH:ubiquinone/plastoquinone oxidoreductase chloroplast chain 5 C-terminal" evidence="18">
    <location>
        <begin position="514"/>
        <end position="645"/>
    </location>
</feature>
<accession>A0AAP5I8J2</accession>
<feature type="transmembrane region" description="Helical" evidence="15">
    <location>
        <begin position="187"/>
        <end position="208"/>
    </location>
</feature>
<evidence type="ECO:0000256" key="11">
    <source>
        <dbReference type="ARBA" id="ARBA00025624"/>
    </source>
</evidence>
<dbReference type="NCBIfam" id="TIGR01974">
    <property type="entry name" value="NDH_I_L"/>
    <property type="match status" value="1"/>
</dbReference>
<evidence type="ECO:0000256" key="7">
    <source>
        <dbReference type="ARBA" id="ARBA00022967"/>
    </source>
</evidence>
<feature type="transmembrane region" description="Helical" evidence="15">
    <location>
        <begin position="529"/>
        <end position="550"/>
    </location>
</feature>
<dbReference type="GO" id="GO:0016020">
    <property type="term" value="C:membrane"/>
    <property type="evidence" value="ECO:0007669"/>
    <property type="project" value="UniProtKB-SubCell"/>
</dbReference>
<dbReference type="PRINTS" id="PR01435">
    <property type="entry name" value="NPOXDRDTASE5"/>
</dbReference>
<dbReference type="RefSeq" id="WP_310833831.1">
    <property type="nucleotide sequence ID" value="NZ_JAALHA020000005.1"/>
</dbReference>
<evidence type="ECO:0000256" key="13">
    <source>
        <dbReference type="ARBA" id="ARBA00048026"/>
    </source>
</evidence>
<evidence type="ECO:0000313" key="20">
    <source>
        <dbReference type="Proteomes" id="UP000667802"/>
    </source>
</evidence>
<dbReference type="Proteomes" id="UP000667802">
    <property type="component" value="Unassembled WGS sequence"/>
</dbReference>
<proteinExistence type="inferred from homology"/>